<dbReference type="EMBL" id="BDGG01000002">
    <property type="protein sequence ID" value="GAU92582.1"/>
    <property type="molecule type" value="Genomic_DNA"/>
</dbReference>
<comment type="caution">
    <text evidence="11">The sequence shown here is derived from an EMBL/GenBank/DDBJ whole genome shotgun (WGS) entry which is preliminary data.</text>
</comment>
<keyword evidence="3 9" id="KW-0812">Transmembrane</keyword>
<evidence type="ECO:0000256" key="5">
    <source>
        <dbReference type="ARBA" id="ARBA00023040"/>
    </source>
</evidence>
<evidence type="ECO:0000256" key="9">
    <source>
        <dbReference type="SAM" id="Phobius"/>
    </source>
</evidence>
<dbReference type="Gene3D" id="1.20.1070.10">
    <property type="entry name" value="Rhodopsin 7-helix transmembrane proteins"/>
    <property type="match status" value="1"/>
</dbReference>
<evidence type="ECO:0000256" key="7">
    <source>
        <dbReference type="ARBA" id="ARBA00023170"/>
    </source>
</evidence>
<keyword evidence="8" id="KW-0807">Transducer</keyword>
<dbReference type="InterPro" id="IPR000276">
    <property type="entry name" value="GPCR_Rhodpsn"/>
</dbReference>
<feature type="transmembrane region" description="Helical" evidence="9">
    <location>
        <begin position="35"/>
        <end position="62"/>
    </location>
</feature>
<evidence type="ECO:0000256" key="3">
    <source>
        <dbReference type="ARBA" id="ARBA00022692"/>
    </source>
</evidence>
<evidence type="ECO:0000256" key="4">
    <source>
        <dbReference type="ARBA" id="ARBA00022989"/>
    </source>
</evidence>
<dbReference type="PANTHER" id="PTHR24249">
    <property type="entry name" value="HISTAMINE RECEPTOR-RELATED G-PROTEIN COUPLED RECEPTOR"/>
    <property type="match status" value="1"/>
</dbReference>
<evidence type="ECO:0000256" key="8">
    <source>
        <dbReference type="ARBA" id="ARBA00023224"/>
    </source>
</evidence>
<comment type="subcellular location">
    <subcellularLocation>
        <location evidence="1">Cell membrane</location>
        <topology evidence="1">Multi-pass membrane protein</topology>
    </subcellularLocation>
</comment>
<dbReference type="GO" id="GO:0005886">
    <property type="term" value="C:plasma membrane"/>
    <property type="evidence" value="ECO:0007669"/>
    <property type="project" value="UniProtKB-SubCell"/>
</dbReference>
<dbReference type="PROSITE" id="PS50262">
    <property type="entry name" value="G_PROTEIN_RECEP_F1_2"/>
    <property type="match status" value="1"/>
</dbReference>
<dbReference type="SUPFAM" id="SSF81321">
    <property type="entry name" value="Family A G protein-coupled receptor-like"/>
    <property type="match status" value="1"/>
</dbReference>
<dbReference type="PANTHER" id="PTHR24249:SF372">
    <property type="entry name" value="G-PROTEIN COUPLED RECEPTORS FAMILY 1 PROFILE DOMAIN-CONTAINING PROTEIN"/>
    <property type="match status" value="1"/>
</dbReference>
<feature type="transmembrane region" description="Helical" evidence="9">
    <location>
        <begin position="245"/>
        <end position="263"/>
    </location>
</feature>
<keyword evidence="2" id="KW-1003">Cell membrane</keyword>
<dbReference type="Pfam" id="PF00001">
    <property type="entry name" value="7tm_1"/>
    <property type="match status" value="1"/>
</dbReference>
<dbReference type="OrthoDB" id="10471957at2759"/>
<keyword evidence="4 9" id="KW-1133">Transmembrane helix</keyword>
<dbReference type="GO" id="GO:0004930">
    <property type="term" value="F:G protein-coupled receptor activity"/>
    <property type="evidence" value="ECO:0007669"/>
    <property type="project" value="UniProtKB-KW"/>
</dbReference>
<evidence type="ECO:0000256" key="6">
    <source>
        <dbReference type="ARBA" id="ARBA00023136"/>
    </source>
</evidence>
<organism evidence="11 12">
    <name type="scientific">Ramazzottius varieornatus</name>
    <name type="common">Water bear</name>
    <name type="synonym">Tardigrade</name>
    <dbReference type="NCBI Taxonomy" id="947166"/>
    <lineage>
        <taxon>Eukaryota</taxon>
        <taxon>Metazoa</taxon>
        <taxon>Ecdysozoa</taxon>
        <taxon>Tardigrada</taxon>
        <taxon>Eutardigrada</taxon>
        <taxon>Parachela</taxon>
        <taxon>Hypsibioidea</taxon>
        <taxon>Ramazzottiidae</taxon>
        <taxon>Ramazzottius</taxon>
    </lineage>
</organism>
<dbReference type="CDD" id="cd00637">
    <property type="entry name" value="7tm_classA_rhodopsin-like"/>
    <property type="match status" value="1"/>
</dbReference>
<accession>A0A1D1UXZ8</accession>
<feature type="transmembrane region" description="Helical" evidence="9">
    <location>
        <begin position="208"/>
        <end position="233"/>
    </location>
</feature>
<evidence type="ECO:0000256" key="2">
    <source>
        <dbReference type="ARBA" id="ARBA00022475"/>
    </source>
</evidence>
<dbReference type="Proteomes" id="UP000186922">
    <property type="component" value="Unassembled WGS sequence"/>
</dbReference>
<gene>
    <name evidence="11" type="primary">RvY_04645</name>
    <name evidence="11" type="synonym">RvY_04645.1</name>
    <name evidence="11" type="ORF">RvY_04645-1</name>
</gene>
<feature type="transmembrane region" description="Helical" evidence="9">
    <location>
        <begin position="74"/>
        <end position="96"/>
    </location>
</feature>
<sequence length="370" mass="42110">MGEFKLPSGNTTNRSFELDNLESIFRFHEKYRDLVIVYVVICLFICVFGAVSNSICLISIYLYPRLRHRGNILVGHLVLLNVVLCSTVYSLSSVSLLLRGLRWLYLPPNFCNWVEYYYFCIHCLVWHECFLAMNRFIAVMLPHHYNRIASKRAILLTIFLGYLVPFTLNVYASSTTVPTFSANPPFGGCLFNLHSNTIFQVIHGVLGVYIPMVVIGVAYSIVCIRVLVTKLYLKQKLTGSMKRRVIMAQMLFAAFLWFCLTYLPQPILTTFFKSIYLRYPISYFGVRWALAFGSSTSSITYAMTNKEFRTGMLFVVRCRKGNLAEVKGTLEMGNGTTRGDGANCRSALYSGRQNKLSKIEVNGNQVDTTN</sequence>
<evidence type="ECO:0000313" key="11">
    <source>
        <dbReference type="EMBL" id="GAU92582.1"/>
    </source>
</evidence>
<dbReference type="PRINTS" id="PR00237">
    <property type="entry name" value="GPCRRHODOPSN"/>
</dbReference>
<dbReference type="STRING" id="947166.A0A1D1UXZ8"/>
<feature type="domain" description="G-protein coupled receptors family 1 profile" evidence="10">
    <location>
        <begin position="52"/>
        <end position="301"/>
    </location>
</feature>
<evidence type="ECO:0000256" key="1">
    <source>
        <dbReference type="ARBA" id="ARBA00004651"/>
    </source>
</evidence>
<proteinExistence type="predicted"/>
<dbReference type="InterPro" id="IPR017452">
    <property type="entry name" value="GPCR_Rhodpsn_7TM"/>
</dbReference>
<keyword evidence="7" id="KW-0675">Receptor</keyword>
<reference evidence="11 12" key="1">
    <citation type="journal article" date="2016" name="Nat. Commun.">
        <title>Extremotolerant tardigrade genome and improved radiotolerance of human cultured cells by tardigrade-unique protein.</title>
        <authorList>
            <person name="Hashimoto T."/>
            <person name="Horikawa D.D."/>
            <person name="Saito Y."/>
            <person name="Kuwahara H."/>
            <person name="Kozuka-Hata H."/>
            <person name="Shin-I T."/>
            <person name="Minakuchi Y."/>
            <person name="Ohishi K."/>
            <person name="Motoyama A."/>
            <person name="Aizu T."/>
            <person name="Enomoto A."/>
            <person name="Kondo K."/>
            <person name="Tanaka S."/>
            <person name="Hara Y."/>
            <person name="Koshikawa S."/>
            <person name="Sagara H."/>
            <person name="Miura T."/>
            <person name="Yokobori S."/>
            <person name="Miyagawa K."/>
            <person name="Suzuki Y."/>
            <person name="Kubo T."/>
            <person name="Oyama M."/>
            <person name="Kohara Y."/>
            <person name="Fujiyama A."/>
            <person name="Arakawa K."/>
            <person name="Katayama T."/>
            <person name="Toyoda A."/>
            <person name="Kunieda T."/>
        </authorList>
    </citation>
    <scope>NUCLEOTIDE SEQUENCE [LARGE SCALE GENOMIC DNA]</scope>
    <source>
        <strain evidence="11 12">YOKOZUNA-1</strain>
    </source>
</reference>
<name>A0A1D1UXZ8_RAMVA</name>
<keyword evidence="6 9" id="KW-0472">Membrane</keyword>
<keyword evidence="12" id="KW-1185">Reference proteome</keyword>
<dbReference type="InterPro" id="IPR050569">
    <property type="entry name" value="TAAR"/>
</dbReference>
<dbReference type="AlphaFoldDB" id="A0A1D1UXZ8"/>
<protein>
    <recommendedName>
        <fullName evidence="10">G-protein coupled receptors family 1 profile domain-containing protein</fullName>
    </recommendedName>
</protein>
<feature type="transmembrane region" description="Helical" evidence="9">
    <location>
        <begin position="153"/>
        <end position="172"/>
    </location>
</feature>
<evidence type="ECO:0000259" key="10">
    <source>
        <dbReference type="PROSITE" id="PS50262"/>
    </source>
</evidence>
<keyword evidence="5" id="KW-0297">G-protein coupled receptor</keyword>
<feature type="transmembrane region" description="Helical" evidence="9">
    <location>
        <begin position="116"/>
        <end position="141"/>
    </location>
</feature>
<evidence type="ECO:0000313" key="12">
    <source>
        <dbReference type="Proteomes" id="UP000186922"/>
    </source>
</evidence>